<dbReference type="OrthoDB" id="118465at2"/>
<dbReference type="GO" id="GO:0016747">
    <property type="term" value="F:acyltransferase activity, transferring groups other than amino-acyl groups"/>
    <property type="evidence" value="ECO:0007669"/>
    <property type="project" value="InterPro"/>
</dbReference>
<gene>
    <name evidence="4" type="ORF">PSJ8397_00948</name>
</gene>
<dbReference type="InterPro" id="IPR050832">
    <property type="entry name" value="Bact_Acetyltransf"/>
</dbReference>
<evidence type="ECO:0000256" key="2">
    <source>
        <dbReference type="ARBA" id="ARBA00023315"/>
    </source>
</evidence>
<dbReference type="PANTHER" id="PTHR43877">
    <property type="entry name" value="AMINOALKYLPHOSPHONATE N-ACETYLTRANSFERASE-RELATED-RELATED"/>
    <property type="match status" value="1"/>
</dbReference>
<sequence length="164" mass="17396">MFTIRPTTSKDIGQVDTLLARSYPRLLKGDYPASILVMALPLISRAQPDLITSGTYYGVEHAGRLLGAGGWTVAAPGGGAVTRGVGHIRHVATDPDTTRQGVGRALMDHILATAQAQGLRRMMCLSTRTAEPFYTAMGFETGTKVTVPLGPGIDFPAVEMSRAL</sequence>
<organism evidence="4 5">
    <name type="scientific">Pseudooctadecabacter jejudonensis</name>
    <dbReference type="NCBI Taxonomy" id="1391910"/>
    <lineage>
        <taxon>Bacteria</taxon>
        <taxon>Pseudomonadati</taxon>
        <taxon>Pseudomonadota</taxon>
        <taxon>Alphaproteobacteria</taxon>
        <taxon>Rhodobacterales</taxon>
        <taxon>Paracoccaceae</taxon>
        <taxon>Pseudooctadecabacter</taxon>
    </lineage>
</organism>
<feature type="domain" description="N-acetyltransferase" evidence="3">
    <location>
        <begin position="2"/>
        <end position="164"/>
    </location>
</feature>
<evidence type="ECO:0000313" key="5">
    <source>
        <dbReference type="Proteomes" id="UP000193623"/>
    </source>
</evidence>
<protein>
    <submittedName>
        <fullName evidence="4">N-acetylglutamate synthase</fullName>
    </submittedName>
</protein>
<keyword evidence="2" id="KW-0012">Acyltransferase</keyword>
<dbReference type="InterPro" id="IPR000182">
    <property type="entry name" value="GNAT_dom"/>
</dbReference>
<keyword evidence="1" id="KW-0808">Transferase</keyword>
<dbReference type="AlphaFoldDB" id="A0A1Y5RQ96"/>
<name>A0A1Y5RQ96_9RHOB</name>
<dbReference type="Proteomes" id="UP000193623">
    <property type="component" value="Unassembled WGS sequence"/>
</dbReference>
<proteinExistence type="predicted"/>
<dbReference type="Pfam" id="PF00583">
    <property type="entry name" value="Acetyltransf_1"/>
    <property type="match status" value="1"/>
</dbReference>
<reference evidence="4 5" key="1">
    <citation type="submission" date="2017-03" db="EMBL/GenBank/DDBJ databases">
        <authorList>
            <person name="Afonso C.L."/>
            <person name="Miller P.J."/>
            <person name="Scott M.A."/>
            <person name="Spackman E."/>
            <person name="Goraichik I."/>
            <person name="Dimitrov K.M."/>
            <person name="Suarez D.L."/>
            <person name="Swayne D.E."/>
        </authorList>
    </citation>
    <scope>NUCLEOTIDE SEQUENCE [LARGE SCALE GENOMIC DNA]</scope>
    <source>
        <strain evidence="4 5">CECT 8397</strain>
    </source>
</reference>
<dbReference type="RefSeq" id="WP_085863346.1">
    <property type="nucleotide sequence ID" value="NZ_FWFT01000001.1"/>
</dbReference>
<dbReference type="EMBL" id="FWFT01000001">
    <property type="protein sequence ID" value="SLN22866.1"/>
    <property type="molecule type" value="Genomic_DNA"/>
</dbReference>
<dbReference type="SUPFAM" id="SSF55729">
    <property type="entry name" value="Acyl-CoA N-acyltransferases (Nat)"/>
    <property type="match status" value="1"/>
</dbReference>
<keyword evidence="5" id="KW-1185">Reference proteome</keyword>
<evidence type="ECO:0000256" key="1">
    <source>
        <dbReference type="ARBA" id="ARBA00022679"/>
    </source>
</evidence>
<accession>A0A1Y5RQ96</accession>
<dbReference type="CDD" id="cd04301">
    <property type="entry name" value="NAT_SF"/>
    <property type="match status" value="1"/>
</dbReference>
<dbReference type="PROSITE" id="PS51186">
    <property type="entry name" value="GNAT"/>
    <property type="match status" value="1"/>
</dbReference>
<dbReference type="Gene3D" id="3.40.630.30">
    <property type="match status" value="1"/>
</dbReference>
<evidence type="ECO:0000259" key="3">
    <source>
        <dbReference type="PROSITE" id="PS51186"/>
    </source>
</evidence>
<dbReference type="InterPro" id="IPR016181">
    <property type="entry name" value="Acyl_CoA_acyltransferase"/>
</dbReference>
<evidence type="ECO:0000313" key="4">
    <source>
        <dbReference type="EMBL" id="SLN22866.1"/>
    </source>
</evidence>